<keyword evidence="1" id="KW-0732">Signal</keyword>
<dbReference type="eggNOG" id="ENOG502SCK5">
    <property type="taxonomic scope" value="Eukaryota"/>
</dbReference>
<evidence type="ECO:0000313" key="3">
    <source>
        <dbReference type="Proteomes" id="UP000001460"/>
    </source>
</evidence>
<dbReference type="Proteomes" id="UP000001460">
    <property type="component" value="Unassembled WGS sequence"/>
</dbReference>
<dbReference type="AlphaFoldDB" id="B6AJT4"/>
<dbReference type="EMBL" id="DS989740">
    <property type="protein sequence ID" value="EEA08475.1"/>
    <property type="molecule type" value="Genomic_DNA"/>
</dbReference>
<evidence type="ECO:0000313" key="2">
    <source>
        <dbReference type="EMBL" id="EEA08475.1"/>
    </source>
</evidence>
<proteinExistence type="predicted"/>
<sequence length="186" mass="20398">MKLKLLVSLIGILKISSAILLDTKRYSYGEDLCGLEVKSVLKYIPDITDISSGSIVNCILDKEKFIITNKGKTIQALDLDSINTPLLVTSRTDHCFSIVNNMDEKPLTLCGDTVGARNYIMKKITQNILCRHLGEMRSEISGISPLEQEARIALQGKMPGEGGISIHLEGMKEAPHIQVVSNSVLT</sequence>
<evidence type="ECO:0000256" key="1">
    <source>
        <dbReference type="SAM" id="SignalP"/>
    </source>
</evidence>
<accession>B6AJT4</accession>
<keyword evidence="3" id="KW-1185">Reference proteome</keyword>
<dbReference type="GeneID" id="6997923"/>
<name>B6AJT4_CRYMR</name>
<gene>
    <name evidence="2" type="ORF">CMU_003050</name>
</gene>
<organism evidence="2 3">
    <name type="scientific">Cryptosporidium muris (strain RN66)</name>
    <dbReference type="NCBI Taxonomy" id="441375"/>
    <lineage>
        <taxon>Eukaryota</taxon>
        <taxon>Sar</taxon>
        <taxon>Alveolata</taxon>
        <taxon>Apicomplexa</taxon>
        <taxon>Conoidasida</taxon>
        <taxon>Coccidia</taxon>
        <taxon>Eucoccidiorida</taxon>
        <taxon>Eimeriorina</taxon>
        <taxon>Cryptosporidiidae</taxon>
        <taxon>Cryptosporidium</taxon>
    </lineage>
</organism>
<dbReference type="VEuPathDB" id="CryptoDB:CMU_003050"/>
<reference evidence="2" key="1">
    <citation type="submission" date="2008-06" db="EMBL/GenBank/DDBJ databases">
        <authorList>
            <person name="Lorenzi H."/>
            <person name="Inman J."/>
            <person name="Miller J."/>
            <person name="Schobel S."/>
            <person name="Amedeo P."/>
            <person name="Caler E.V."/>
            <person name="da Silva J."/>
        </authorList>
    </citation>
    <scope>NUCLEOTIDE SEQUENCE [LARGE SCALE GENOMIC DNA]</scope>
    <source>
        <strain evidence="2">RN66</strain>
    </source>
</reference>
<dbReference type="OrthoDB" id="338810at2759"/>
<dbReference type="RefSeq" id="XP_002142824.1">
    <property type="nucleotide sequence ID" value="XM_002142788.1"/>
</dbReference>
<dbReference type="OMA" id="ITQNILC"/>
<feature type="signal peptide" evidence="1">
    <location>
        <begin position="1"/>
        <end position="18"/>
    </location>
</feature>
<protein>
    <submittedName>
        <fullName evidence="2">Uncharacterized protein</fullName>
    </submittedName>
</protein>
<feature type="chain" id="PRO_5002842361" evidence="1">
    <location>
        <begin position="19"/>
        <end position="186"/>
    </location>
</feature>